<feature type="transmembrane region" description="Helical" evidence="6">
    <location>
        <begin position="156"/>
        <end position="179"/>
    </location>
</feature>
<feature type="transmembrane region" description="Helical" evidence="6">
    <location>
        <begin position="214"/>
        <end position="233"/>
    </location>
</feature>
<feature type="transmembrane region" description="Helical" evidence="6">
    <location>
        <begin position="78"/>
        <end position="97"/>
    </location>
</feature>
<evidence type="ECO:0000313" key="9">
    <source>
        <dbReference type="Proteomes" id="UP000326202"/>
    </source>
</evidence>
<name>A0A5J6MHZ1_9PROT</name>
<dbReference type="KEGG" id="htq:FRZ44_20520"/>
<proteinExistence type="predicted"/>
<evidence type="ECO:0000256" key="3">
    <source>
        <dbReference type="ARBA" id="ARBA00022692"/>
    </source>
</evidence>
<dbReference type="InterPro" id="IPR001851">
    <property type="entry name" value="ABC_transp_permease"/>
</dbReference>
<sequence length="508" mass="54731">MAVTTQTPAGPDMPEILKKAALAAVVTFLLACTIVGIETVSSTGQLVFVTRYSEVFIAVLGVFFGSIAISLMRAGHPVPALIGSGIVTAVLVGALLLEESSSLAHMLLPFQSVTVDWGAAIVPAVICIRAAQLALQARNRRRGVAERASVGQQIGVAVRRFLPILAIILIAFAIILPWLPMGASKRKVIDIGTLVLTYIMLGWGLNIVVGLAGLLDLGYVAFYAVGAYSYAMFAVDFGWSFWLCLPIAGMLSASFGLLLGFPVLRLRGDYLAIVTLGFGEMIRIILINWWWVTGGPNGINKVARPSFFGFSFERTAPDGGMTIYDLFSKIFGTEFSYNPYWRIVFLYYLILACALVTNFFTLRIRKLPLGRAWEALREDEIACRALGINPTNTKLTAFACGAMFAGFAGSFFAARQGFVSPESFVFIESAVILAIVVLGGLGSQVGIVLAAGVLIGLPELFRELKDYRMLAFGIGMVLIMIWRPGGLLAHRDPTIRLNPRNAGGGGKP</sequence>
<dbReference type="GO" id="GO:0015658">
    <property type="term" value="F:branched-chain amino acid transmembrane transporter activity"/>
    <property type="evidence" value="ECO:0007669"/>
    <property type="project" value="InterPro"/>
</dbReference>
<feature type="transmembrane region" description="Helical" evidence="6">
    <location>
        <begin position="430"/>
        <end position="457"/>
    </location>
</feature>
<dbReference type="PANTHER" id="PTHR30482">
    <property type="entry name" value="HIGH-AFFINITY BRANCHED-CHAIN AMINO ACID TRANSPORT SYSTEM PERMEASE"/>
    <property type="match status" value="1"/>
</dbReference>
<dbReference type="Pfam" id="PF11862">
    <property type="entry name" value="DUF3382"/>
    <property type="match status" value="1"/>
</dbReference>
<evidence type="ECO:0000256" key="5">
    <source>
        <dbReference type="ARBA" id="ARBA00023136"/>
    </source>
</evidence>
<comment type="subcellular location">
    <subcellularLocation>
        <location evidence="1">Cell membrane</location>
        <topology evidence="1">Multi-pass membrane protein</topology>
    </subcellularLocation>
</comment>
<feature type="transmembrane region" description="Helical" evidence="6">
    <location>
        <begin position="239"/>
        <end position="263"/>
    </location>
</feature>
<dbReference type="CDD" id="cd06581">
    <property type="entry name" value="TM_PBP1_LivM_like"/>
    <property type="match status" value="1"/>
</dbReference>
<accession>A0A5J6MHZ1</accession>
<keyword evidence="4 6" id="KW-1133">Transmembrane helix</keyword>
<keyword evidence="3 6" id="KW-0812">Transmembrane</keyword>
<protein>
    <recommendedName>
        <fullName evidence="7">High-affinity branched-chain amino acid transport system permease LivHM N-terminal domain-containing protein</fullName>
    </recommendedName>
</protein>
<feature type="transmembrane region" description="Helical" evidence="6">
    <location>
        <begin position="395"/>
        <end position="418"/>
    </location>
</feature>
<reference evidence="8 9" key="1">
    <citation type="submission" date="2019-08" db="EMBL/GenBank/DDBJ databases">
        <title>Hyperibacter terrae gen. nov., sp. nov. and Hyperibacter viscosus sp. nov., two new members in the family Rhodospirillaceae isolated from the rhizosphere of Hypericum perforatum.</title>
        <authorList>
            <person name="Noviana Z."/>
        </authorList>
    </citation>
    <scope>NUCLEOTIDE SEQUENCE [LARGE SCALE GENOMIC DNA]</scope>
    <source>
        <strain evidence="8 9">R5913</strain>
    </source>
</reference>
<evidence type="ECO:0000256" key="1">
    <source>
        <dbReference type="ARBA" id="ARBA00004651"/>
    </source>
</evidence>
<dbReference type="InterPro" id="IPR021807">
    <property type="entry name" value="LivHM_N"/>
</dbReference>
<feature type="transmembrane region" description="Helical" evidence="6">
    <location>
        <begin position="52"/>
        <end position="71"/>
    </location>
</feature>
<feature type="transmembrane region" description="Helical" evidence="6">
    <location>
        <begin position="270"/>
        <end position="291"/>
    </location>
</feature>
<evidence type="ECO:0000256" key="6">
    <source>
        <dbReference type="SAM" id="Phobius"/>
    </source>
</evidence>
<feature type="domain" description="High-affinity branched-chain amino acid transport system permease LivHM N-terminal" evidence="7">
    <location>
        <begin position="16"/>
        <end position="74"/>
    </location>
</feature>
<feature type="transmembrane region" description="Helical" evidence="6">
    <location>
        <begin position="191"/>
        <end position="209"/>
    </location>
</feature>
<dbReference type="InterPro" id="IPR043428">
    <property type="entry name" value="LivM-like"/>
</dbReference>
<evidence type="ECO:0000259" key="7">
    <source>
        <dbReference type="Pfam" id="PF11862"/>
    </source>
</evidence>
<evidence type="ECO:0000313" key="8">
    <source>
        <dbReference type="EMBL" id="QEX16757.1"/>
    </source>
</evidence>
<gene>
    <name evidence="8" type="ORF">FRZ44_20520</name>
</gene>
<dbReference type="Proteomes" id="UP000326202">
    <property type="component" value="Chromosome"/>
</dbReference>
<dbReference type="AlphaFoldDB" id="A0A5J6MHZ1"/>
<evidence type="ECO:0000256" key="2">
    <source>
        <dbReference type="ARBA" id="ARBA00022475"/>
    </source>
</evidence>
<keyword evidence="5 6" id="KW-0472">Membrane</keyword>
<dbReference type="PANTHER" id="PTHR30482:SF20">
    <property type="entry name" value="HIGH-AFFINITY BRANCHED-CHAIN AMINO ACID TRANSPORT SYSTEM PERMEASE PROTEIN LIVM"/>
    <property type="match status" value="1"/>
</dbReference>
<feature type="transmembrane region" description="Helical" evidence="6">
    <location>
        <begin position="117"/>
        <end position="135"/>
    </location>
</feature>
<keyword evidence="2" id="KW-1003">Cell membrane</keyword>
<organism evidence="8 9">
    <name type="scientific">Hypericibacter terrae</name>
    <dbReference type="NCBI Taxonomy" id="2602015"/>
    <lineage>
        <taxon>Bacteria</taxon>
        <taxon>Pseudomonadati</taxon>
        <taxon>Pseudomonadota</taxon>
        <taxon>Alphaproteobacteria</taxon>
        <taxon>Rhodospirillales</taxon>
        <taxon>Dongiaceae</taxon>
        <taxon>Hypericibacter</taxon>
    </lineage>
</organism>
<dbReference type="Pfam" id="PF02653">
    <property type="entry name" value="BPD_transp_2"/>
    <property type="match status" value="1"/>
</dbReference>
<feature type="transmembrane region" description="Helical" evidence="6">
    <location>
        <begin position="340"/>
        <end position="362"/>
    </location>
</feature>
<keyword evidence="9" id="KW-1185">Reference proteome</keyword>
<feature type="transmembrane region" description="Helical" evidence="6">
    <location>
        <begin position="469"/>
        <end position="489"/>
    </location>
</feature>
<dbReference type="GO" id="GO:0005886">
    <property type="term" value="C:plasma membrane"/>
    <property type="evidence" value="ECO:0007669"/>
    <property type="project" value="UniProtKB-SubCell"/>
</dbReference>
<feature type="transmembrane region" description="Helical" evidence="6">
    <location>
        <begin position="20"/>
        <end position="40"/>
    </location>
</feature>
<evidence type="ECO:0000256" key="4">
    <source>
        <dbReference type="ARBA" id="ARBA00022989"/>
    </source>
</evidence>
<dbReference type="RefSeq" id="WP_225308637.1">
    <property type="nucleotide sequence ID" value="NZ_CP042906.1"/>
</dbReference>
<dbReference type="NCBIfam" id="NF008450">
    <property type="entry name" value="PRK11301.1"/>
    <property type="match status" value="1"/>
</dbReference>
<dbReference type="EMBL" id="CP042906">
    <property type="protein sequence ID" value="QEX16757.1"/>
    <property type="molecule type" value="Genomic_DNA"/>
</dbReference>